<dbReference type="EMBL" id="JBFDAA010000002">
    <property type="protein sequence ID" value="KAL1139822.1"/>
    <property type="molecule type" value="Genomic_DNA"/>
</dbReference>
<keyword evidence="3 6" id="KW-0812">Transmembrane</keyword>
<comment type="similarity">
    <text evidence="6">Belongs to the insect chemoreceptor superfamily. Gustatory receptor (GR) family.</text>
</comment>
<name>A0ABD0Z7T3_9HEMI</name>
<comment type="caution">
    <text evidence="6">Lacks conserved residue(s) required for the propagation of feature annotation.</text>
</comment>
<evidence type="ECO:0000256" key="5">
    <source>
        <dbReference type="ARBA" id="ARBA00023136"/>
    </source>
</evidence>
<feature type="transmembrane region" description="Helical" evidence="6">
    <location>
        <begin position="243"/>
        <end position="261"/>
    </location>
</feature>
<comment type="caution">
    <text evidence="7">The sequence shown here is derived from an EMBL/GenBank/DDBJ whole genome shotgun (WGS) entry which is preliminary data.</text>
</comment>
<comment type="subcellular location">
    <subcellularLocation>
        <location evidence="1 6">Cell membrane</location>
        <topology evidence="1 6">Multi-pass membrane protein</topology>
    </subcellularLocation>
</comment>
<dbReference type="AlphaFoldDB" id="A0ABD0Z7T3"/>
<evidence type="ECO:0000313" key="8">
    <source>
        <dbReference type="Proteomes" id="UP001558652"/>
    </source>
</evidence>
<feature type="transmembrane region" description="Helical" evidence="6">
    <location>
        <begin position="72"/>
        <end position="92"/>
    </location>
</feature>
<evidence type="ECO:0000256" key="4">
    <source>
        <dbReference type="ARBA" id="ARBA00022989"/>
    </source>
</evidence>
<comment type="function">
    <text evidence="6">Gustatory receptor which mediates acceptance or avoidance behavior, depending on its substrates.</text>
</comment>
<dbReference type="Proteomes" id="UP001558652">
    <property type="component" value="Unassembled WGS sequence"/>
</dbReference>
<evidence type="ECO:0000256" key="1">
    <source>
        <dbReference type="ARBA" id="ARBA00004651"/>
    </source>
</evidence>
<keyword evidence="8" id="KW-1185">Reference proteome</keyword>
<sequence>MIGPTGEREPGAWGGGRAVHSLRSVVRLGQAVGAAPLWAGRRVAGLAWPVLCHAALAAALRGRAHTACHRALLFAVLLVSLPAGLAVGRLTATLERLDGRAAPVPPAERRAGCRMLKFLGYNAAYVLVRAVTQWSVADALLSDLLHQPIAFNLFLYCEFCRQLKRRLVALRTYLEAGCLRSSAHRRLARIANARRLHAELVDFIAALGRAYGPVLFTVVVSFVAIILENVFYVVTDSAAADKWLLVEHVVLVFLLVRGVALETEEMVNESRTTMRNAFALPVIHFDRCSKAEVLLFAQQLRSYTETVSCLGLFEADMTLLVVGCVEEDRDQRPSALNFPPFHQTKEFLGRKRFSNSEEVKEAVEKWLSEVERSVKIAGAQAEKSTDATWLVL</sequence>
<evidence type="ECO:0000313" key="7">
    <source>
        <dbReference type="EMBL" id="KAL1139822.1"/>
    </source>
</evidence>
<dbReference type="Pfam" id="PF08395">
    <property type="entry name" value="7tm_7"/>
    <property type="match status" value="1"/>
</dbReference>
<keyword evidence="6" id="KW-0675">Receptor</keyword>
<keyword evidence="2 6" id="KW-1003">Cell membrane</keyword>
<organism evidence="7 8">
    <name type="scientific">Ranatra chinensis</name>
    <dbReference type="NCBI Taxonomy" id="642074"/>
    <lineage>
        <taxon>Eukaryota</taxon>
        <taxon>Metazoa</taxon>
        <taxon>Ecdysozoa</taxon>
        <taxon>Arthropoda</taxon>
        <taxon>Hexapoda</taxon>
        <taxon>Insecta</taxon>
        <taxon>Pterygota</taxon>
        <taxon>Neoptera</taxon>
        <taxon>Paraneoptera</taxon>
        <taxon>Hemiptera</taxon>
        <taxon>Heteroptera</taxon>
        <taxon>Panheteroptera</taxon>
        <taxon>Nepomorpha</taxon>
        <taxon>Nepidae</taxon>
        <taxon>Ranatrinae</taxon>
        <taxon>Ranatra</taxon>
    </lineage>
</organism>
<keyword evidence="6" id="KW-0807">Transducer</keyword>
<dbReference type="InterPro" id="IPR013604">
    <property type="entry name" value="7TM_chemorcpt"/>
</dbReference>
<feature type="transmembrane region" description="Helical" evidence="6">
    <location>
        <begin position="210"/>
        <end position="231"/>
    </location>
</feature>
<evidence type="ECO:0000256" key="3">
    <source>
        <dbReference type="ARBA" id="ARBA00022692"/>
    </source>
</evidence>
<keyword evidence="4 6" id="KW-1133">Transmembrane helix</keyword>
<proteinExistence type="inferred from homology"/>
<accession>A0ABD0Z7T3</accession>
<reference evidence="7 8" key="1">
    <citation type="submission" date="2024-07" db="EMBL/GenBank/DDBJ databases">
        <title>Chromosome-level genome assembly of the water stick insect Ranatra chinensis (Heteroptera: Nepidae).</title>
        <authorList>
            <person name="Liu X."/>
        </authorList>
    </citation>
    <scope>NUCLEOTIDE SEQUENCE [LARGE SCALE GENOMIC DNA]</scope>
    <source>
        <strain evidence="7">Cailab_2021Rc</strain>
        <tissue evidence="7">Muscle</tissue>
    </source>
</reference>
<gene>
    <name evidence="7" type="ORF">AAG570_006799</name>
</gene>
<keyword evidence="5 6" id="KW-0472">Membrane</keyword>
<protein>
    <recommendedName>
        <fullName evidence="6">Gustatory receptor</fullName>
    </recommendedName>
</protein>
<evidence type="ECO:0000256" key="6">
    <source>
        <dbReference type="RuleBase" id="RU363108"/>
    </source>
</evidence>
<dbReference type="GO" id="GO:0005886">
    <property type="term" value="C:plasma membrane"/>
    <property type="evidence" value="ECO:0007669"/>
    <property type="project" value="UniProtKB-SubCell"/>
</dbReference>
<evidence type="ECO:0000256" key="2">
    <source>
        <dbReference type="ARBA" id="ARBA00022475"/>
    </source>
</evidence>
<dbReference type="GO" id="GO:0007165">
    <property type="term" value="P:signal transduction"/>
    <property type="evidence" value="ECO:0007669"/>
    <property type="project" value="UniProtKB-KW"/>
</dbReference>